<name>A0A9P5XYI2_9AGAR</name>
<dbReference type="AlphaFoldDB" id="A0A9P5XYI2"/>
<feature type="compositionally biased region" description="Basic and acidic residues" evidence="1">
    <location>
        <begin position="176"/>
        <end position="190"/>
    </location>
</feature>
<keyword evidence="3" id="KW-1185">Reference proteome</keyword>
<protein>
    <submittedName>
        <fullName evidence="2">Uncharacterized protein</fullName>
    </submittedName>
</protein>
<sequence length="513" mass="57750">MLIIELEPTKKDDDGDNKWIFPKTLRPLTQEAKLIDGVVYDVVGRALFNPESQHFTARFSPDKVTVYHYDGMKHGGDSIRDNDMRIITHLAGPAQLDLKKTHTRAVVYHLRGGTMAQERFTRDQTLKIEEEFPIQLSSGSEKSWPEPMITQTGIDRIPDEDQFWLNNPHMPSTTDYMDKRLSQSGKERKSAGKTLKRKRGPNISPEEEEVQPLPCTETRSCRAPVQSVSPVIERQKKRACTLHVPPSSDPELEDNTSMSVPKAPPVPHGENPASKDVEMGDGDKSEFPFYCRCGVKGNGHDLSDDEQLGRWMHAYDMPSDEDTILDFQNVLYTPDIHTILLPHCPLLTSLLNFEPLDELDDEHCHVPAAMHVHCLAMSKKPGKHSNMDKLMMGGAIPDAGDLTPLKRAQIQNWFFNLVPGAKADITRWIGRVPIAHAFTVVLASWKADKLGNGGETPTHPIAEAENRALLWKKAWEYQCKTHYILMVDVDLESLALLEERMFENSKQAGIAGN</sequence>
<dbReference type="OrthoDB" id="2621411at2759"/>
<organism evidence="2 3">
    <name type="scientific">Collybia nuda</name>
    <dbReference type="NCBI Taxonomy" id="64659"/>
    <lineage>
        <taxon>Eukaryota</taxon>
        <taxon>Fungi</taxon>
        <taxon>Dikarya</taxon>
        <taxon>Basidiomycota</taxon>
        <taxon>Agaricomycotina</taxon>
        <taxon>Agaricomycetes</taxon>
        <taxon>Agaricomycetidae</taxon>
        <taxon>Agaricales</taxon>
        <taxon>Tricholomatineae</taxon>
        <taxon>Clitocybaceae</taxon>
        <taxon>Collybia</taxon>
    </lineage>
</organism>
<evidence type="ECO:0000313" key="3">
    <source>
        <dbReference type="Proteomes" id="UP000807353"/>
    </source>
</evidence>
<evidence type="ECO:0000313" key="2">
    <source>
        <dbReference type="EMBL" id="KAF9459978.1"/>
    </source>
</evidence>
<reference evidence="2" key="1">
    <citation type="submission" date="2020-11" db="EMBL/GenBank/DDBJ databases">
        <authorList>
            <consortium name="DOE Joint Genome Institute"/>
            <person name="Ahrendt S."/>
            <person name="Riley R."/>
            <person name="Andreopoulos W."/>
            <person name="Labutti K."/>
            <person name="Pangilinan J."/>
            <person name="Ruiz-Duenas F.J."/>
            <person name="Barrasa J.M."/>
            <person name="Sanchez-Garcia M."/>
            <person name="Camarero S."/>
            <person name="Miyauchi S."/>
            <person name="Serrano A."/>
            <person name="Linde D."/>
            <person name="Babiker R."/>
            <person name="Drula E."/>
            <person name="Ayuso-Fernandez I."/>
            <person name="Pacheco R."/>
            <person name="Padilla G."/>
            <person name="Ferreira P."/>
            <person name="Barriuso J."/>
            <person name="Kellner H."/>
            <person name="Castanera R."/>
            <person name="Alfaro M."/>
            <person name="Ramirez L."/>
            <person name="Pisabarro A.G."/>
            <person name="Kuo A."/>
            <person name="Tritt A."/>
            <person name="Lipzen A."/>
            <person name="He G."/>
            <person name="Yan M."/>
            <person name="Ng V."/>
            <person name="Cullen D."/>
            <person name="Martin F."/>
            <person name="Rosso M.-N."/>
            <person name="Henrissat B."/>
            <person name="Hibbett D."/>
            <person name="Martinez A.T."/>
            <person name="Grigoriev I.V."/>
        </authorList>
    </citation>
    <scope>NUCLEOTIDE SEQUENCE</scope>
    <source>
        <strain evidence="2">CBS 247.69</strain>
    </source>
</reference>
<proteinExistence type="predicted"/>
<feature type="region of interest" description="Disordered" evidence="1">
    <location>
        <begin position="167"/>
        <end position="278"/>
    </location>
</feature>
<comment type="caution">
    <text evidence="2">The sequence shown here is derived from an EMBL/GenBank/DDBJ whole genome shotgun (WGS) entry which is preliminary data.</text>
</comment>
<dbReference type="Proteomes" id="UP000807353">
    <property type="component" value="Unassembled WGS sequence"/>
</dbReference>
<gene>
    <name evidence="2" type="ORF">BDZ94DRAFT_1311935</name>
</gene>
<accession>A0A9P5XYI2</accession>
<dbReference type="EMBL" id="MU150307">
    <property type="protein sequence ID" value="KAF9459978.1"/>
    <property type="molecule type" value="Genomic_DNA"/>
</dbReference>
<evidence type="ECO:0000256" key="1">
    <source>
        <dbReference type="SAM" id="MobiDB-lite"/>
    </source>
</evidence>